<evidence type="ECO:0008006" key="3">
    <source>
        <dbReference type="Google" id="ProtNLM"/>
    </source>
</evidence>
<dbReference type="InterPro" id="IPR043502">
    <property type="entry name" value="DNA/RNA_pol_sf"/>
</dbReference>
<gene>
    <name evidence="1" type="ORF">H5410_037277</name>
</gene>
<dbReference type="Gene3D" id="3.10.10.10">
    <property type="entry name" value="HIV Type 1 Reverse Transcriptase, subunit A, domain 1"/>
    <property type="match status" value="1"/>
</dbReference>
<sequence>MDKMLKNIMSDQAQLATDDKSNVMHKIYMEKGHKPCAQHQQRLNPVMKDVVRKEVIKWLDAGIVYPRCDNKWVSSVQCIPKKGGMTVVTNEKNELIPTKIVTEWRICMDYMKLNDATRKDHYLVPFIDKMLDRLAGKEYYCFLDGYSGYSKIVIALEEDYLHFSRCMMAIFHDMVEDFVEVFMDDFSVFGVRAIEGEVDQNLYFNCS</sequence>
<protein>
    <recommendedName>
        <fullName evidence="3">Reverse transcriptase</fullName>
    </recommendedName>
</protein>
<keyword evidence="2" id="KW-1185">Reference proteome</keyword>
<organism evidence="1 2">
    <name type="scientific">Solanum commersonii</name>
    <name type="common">Commerson's wild potato</name>
    <name type="synonym">Commerson's nightshade</name>
    <dbReference type="NCBI Taxonomy" id="4109"/>
    <lineage>
        <taxon>Eukaryota</taxon>
        <taxon>Viridiplantae</taxon>
        <taxon>Streptophyta</taxon>
        <taxon>Embryophyta</taxon>
        <taxon>Tracheophyta</taxon>
        <taxon>Spermatophyta</taxon>
        <taxon>Magnoliopsida</taxon>
        <taxon>eudicotyledons</taxon>
        <taxon>Gunneridae</taxon>
        <taxon>Pentapetalae</taxon>
        <taxon>asterids</taxon>
        <taxon>lamiids</taxon>
        <taxon>Solanales</taxon>
        <taxon>Solanaceae</taxon>
        <taxon>Solanoideae</taxon>
        <taxon>Solaneae</taxon>
        <taxon>Solanum</taxon>
    </lineage>
</organism>
<dbReference type="Proteomes" id="UP000824120">
    <property type="component" value="Chromosome 7"/>
</dbReference>
<dbReference type="InterPro" id="IPR053134">
    <property type="entry name" value="RNA-dir_DNA_polymerase"/>
</dbReference>
<dbReference type="OrthoDB" id="1738562at2759"/>
<dbReference type="CDD" id="cd01647">
    <property type="entry name" value="RT_LTR"/>
    <property type="match status" value="1"/>
</dbReference>
<reference evidence="1 2" key="1">
    <citation type="submission" date="2020-09" db="EMBL/GenBank/DDBJ databases">
        <title>De no assembly of potato wild relative species, Solanum commersonii.</title>
        <authorList>
            <person name="Cho K."/>
        </authorList>
    </citation>
    <scope>NUCLEOTIDE SEQUENCE [LARGE SCALE GENOMIC DNA]</scope>
    <source>
        <strain evidence="1">LZ3.2</strain>
        <tissue evidence="1">Leaf</tissue>
    </source>
</reference>
<dbReference type="SUPFAM" id="SSF56672">
    <property type="entry name" value="DNA/RNA polymerases"/>
    <property type="match status" value="1"/>
</dbReference>
<dbReference type="PANTHER" id="PTHR24559">
    <property type="entry name" value="TRANSPOSON TY3-I GAG-POL POLYPROTEIN"/>
    <property type="match status" value="1"/>
</dbReference>
<name>A0A9J5Y7B9_SOLCO</name>
<accession>A0A9J5Y7B9</accession>
<evidence type="ECO:0000313" key="1">
    <source>
        <dbReference type="EMBL" id="KAG5596045.1"/>
    </source>
</evidence>
<dbReference type="EMBL" id="JACXVP010000007">
    <property type="protein sequence ID" value="KAG5596045.1"/>
    <property type="molecule type" value="Genomic_DNA"/>
</dbReference>
<dbReference type="PANTHER" id="PTHR24559:SF432">
    <property type="entry name" value="RNA-DIRECTED DNA POLYMERASE HOMOLOG"/>
    <property type="match status" value="1"/>
</dbReference>
<evidence type="ECO:0000313" key="2">
    <source>
        <dbReference type="Proteomes" id="UP000824120"/>
    </source>
</evidence>
<comment type="caution">
    <text evidence="1">The sequence shown here is derived from an EMBL/GenBank/DDBJ whole genome shotgun (WGS) entry which is preliminary data.</text>
</comment>
<proteinExistence type="predicted"/>
<dbReference type="AlphaFoldDB" id="A0A9J5Y7B9"/>